<organism evidence="2 3">
    <name type="scientific">Leptobrachium leishanense</name>
    <name type="common">Leishan spiny toad</name>
    <dbReference type="NCBI Taxonomy" id="445787"/>
    <lineage>
        <taxon>Eukaryota</taxon>
        <taxon>Metazoa</taxon>
        <taxon>Chordata</taxon>
        <taxon>Craniata</taxon>
        <taxon>Vertebrata</taxon>
        <taxon>Euteleostomi</taxon>
        <taxon>Amphibia</taxon>
        <taxon>Batrachia</taxon>
        <taxon>Anura</taxon>
        <taxon>Pelobatoidea</taxon>
        <taxon>Megophryidae</taxon>
        <taxon>Leptobrachium</taxon>
    </lineage>
</organism>
<accession>A0A8C5M737</accession>
<proteinExistence type="predicted"/>
<dbReference type="AlphaFoldDB" id="A0A8C5M737"/>
<dbReference type="Gene3D" id="3.30.70.1820">
    <property type="entry name" value="L1 transposable element, RRM domain"/>
    <property type="match status" value="1"/>
</dbReference>
<dbReference type="GeneTree" id="ENSGT01010000228628"/>
<dbReference type="InterPro" id="IPR004244">
    <property type="entry name" value="Transposase_22"/>
</dbReference>
<feature type="region of interest" description="Disordered" evidence="1">
    <location>
        <begin position="270"/>
        <end position="315"/>
    </location>
</feature>
<evidence type="ECO:0000313" key="2">
    <source>
        <dbReference type="Ensembl" id="ENSLLEP00000009692.1"/>
    </source>
</evidence>
<dbReference type="OrthoDB" id="9909646at2759"/>
<dbReference type="PANTHER" id="PTHR11505">
    <property type="entry name" value="L1 TRANSPOSABLE ELEMENT-RELATED"/>
    <property type="match status" value="1"/>
</dbReference>
<reference evidence="2" key="2">
    <citation type="submission" date="2025-09" db="UniProtKB">
        <authorList>
            <consortium name="Ensembl"/>
        </authorList>
    </citation>
    <scope>IDENTIFICATION</scope>
</reference>
<evidence type="ECO:0000256" key="1">
    <source>
        <dbReference type="SAM" id="MobiDB-lite"/>
    </source>
</evidence>
<dbReference type="Ensembl" id="ENSLLET00000010069.1">
    <property type="protein sequence ID" value="ENSLLEP00000009692.1"/>
    <property type="gene ID" value="ENSLLEG00000006182.1"/>
</dbReference>
<dbReference type="Proteomes" id="UP000694569">
    <property type="component" value="Unplaced"/>
</dbReference>
<sequence length="315" mass="35393">MAPDSPCGSASPLNPAADAWDAPTDVLQLLRSIPTRADLTVATTALRQSLAADIQMLLDDIGGLQGRLDRVETGQRDQATFNTEISTRVDAQHHLLITLTRHVEDLENRGRRQNIRIRGLPEGETSPAELGRIRLRLFNSILGRDHTSHIDIERCHRALRPKGPADAPPRDIICFFLRFGIKEEIMCRERERQHIKFEGATIALFHDVSPITLHTRKALRPLTMTLQKENIQYRWLHPFGIQVRTPQGPVTARNESELEGFLQALHLPPTTLTSWPDPTAAYAPDPLPQRNPRPGRPRRASFRSPNFTPSSSLDG</sequence>
<keyword evidence="3" id="KW-1185">Reference proteome</keyword>
<evidence type="ECO:0000313" key="3">
    <source>
        <dbReference type="Proteomes" id="UP000694569"/>
    </source>
</evidence>
<protein>
    <submittedName>
        <fullName evidence="2">Uncharacterized protein</fullName>
    </submittedName>
</protein>
<reference evidence="2" key="1">
    <citation type="submission" date="2025-08" db="UniProtKB">
        <authorList>
            <consortium name="Ensembl"/>
        </authorList>
    </citation>
    <scope>IDENTIFICATION</scope>
</reference>
<feature type="compositionally biased region" description="Polar residues" evidence="1">
    <location>
        <begin position="303"/>
        <end position="315"/>
    </location>
</feature>
<name>A0A8C5M737_9ANUR</name>